<comment type="caution">
    <text evidence="1">The sequence shown here is derived from an EMBL/GenBank/DDBJ whole genome shotgun (WGS) entry which is preliminary data.</text>
</comment>
<dbReference type="EMBL" id="JAGIZQ010000007">
    <property type="protein sequence ID" value="KAH6617411.1"/>
    <property type="molecule type" value="Genomic_DNA"/>
</dbReference>
<evidence type="ECO:0000313" key="1">
    <source>
        <dbReference type="EMBL" id="KAH6617411.1"/>
    </source>
</evidence>
<reference evidence="1 2" key="1">
    <citation type="journal article" date="2021" name="Nat. Commun.">
        <title>Genetic determinants of endophytism in the Arabidopsis root mycobiome.</title>
        <authorList>
            <person name="Mesny F."/>
            <person name="Miyauchi S."/>
            <person name="Thiergart T."/>
            <person name="Pickel B."/>
            <person name="Atanasova L."/>
            <person name="Karlsson M."/>
            <person name="Huettel B."/>
            <person name="Barry K.W."/>
            <person name="Haridas S."/>
            <person name="Chen C."/>
            <person name="Bauer D."/>
            <person name="Andreopoulos W."/>
            <person name="Pangilinan J."/>
            <person name="LaButti K."/>
            <person name="Riley R."/>
            <person name="Lipzen A."/>
            <person name="Clum A."/>
            <person name="Drula E."/>
            <person name="Henrissat B."/>
            <person name="Kohler A."/>
            <person name="Grigoriev I.V."/>
            <person name="Martin F.M."/>
            <person name="Hacquard S."/>
        </authorList>
    </citation>
    <scope>NUCLEOTIDE SEQUENCE [LARGE SCALE GENOMIC DNA]</scope>
    <source>
        <strain evidence="1 2">MPI-SDFR-AT-0079</strain>
    </source>
</reference>
<name>A0ACB7NV87_9PEZI</name>
<gene>
    <name evidence="1" type="ORF">F5144DRAFT_498587</name>
</gene>
<evidence type="ECO:0000313" key="2">
    <source>
        <dbReference type="Proteomes" id="UP000724584"/>
    </source>
</evidence>
<protein>
    <submittedName>
        <fullName evidence="1">Uncharacterized protein</fullName>
    </submittedName>
</protein>
<proteinExistence type="predicted"/>
<organism evidence="1 2">
    <name type="scientific">Chaetomium tenue</name>
    <dbReference type="NCBI Taxonomy" id="1854479"/>
    <lineage>
        <taxon>Eukaryota</taxon>
        <taxon>Fungi</taxon>
        <taxon>Dikarya</taxon>
        <taxon>Ascomycota</taxon>
        <taxon>Pezizomycotina</taxon>
        <taxon>Sordariomycetes</taxon>
        <taxon>Sordariomycetidae</taxon>
        <taxon>Sordariales</taxon>
        <taxon>Chaetomiaceae</taxon>
        <taxon>Chaetomium</taxon>
    </lineage>
</organism>
<accession>A0ACB7NV87</accession>
<dbReference type="Proteomes" id="UP000724584">
    <property type="component" value="Unassembled WGS sequence"/>
</dbReference>
<keyword evidence="2" id="KW-1185">Reference proteome</keyword>
<feature type="non-terminal residue" evidence="1">
    <location>
        <position position="1"/>
    </location>
</feature>
<sequence length="88" mass="9867">EVSVCVEHHDYEKKDKPAPRCRLSWRGIFVRAHWSNADSRDGMSFMTGSSGLRPVRGNINMHRPRVAILVDPGIEEGNGRHMANLGAE</sequence>